<dbReference type="AlphaFoldDB" id="A0AAE0D269"/>
<feature type="region of interest" description="Disordered" evidence="1">
    <location>
        <begin position="303"/>
        <end position="330"/>
    </location>
</feature>
<comment type="caution">
    <text evidence="2">The sequence shown here is derived from an EMBL/GenBank/DDBJ whole genome shotgun (WGS) entry which is preliminary data.</text>
</comment>
<name>A0AAE0D269_COLKA</name>
<sequence length="330" mass="36762">MSTGNQSRRKKLSNAEASEAIKSMTANITTNSIHYSGFVEPSTILNSEMLEELSKHANVVVSDDTYQLSTTALFKEITDTVLYQLPEKETVPESSLWALAIRAHALPSATHFNRLWKGHNDGKDLNDTIQAMREVVKLLLTPRTSRQITEQHIKEVYKVHLPKVCYTGEWAKHTNVEAEASQTTVASMPGSQPQPFTEKEMQAMEQRVDDTLEKVSGEISLSATVKLLGRLMMKDLRVDISETFDSCIEKMVDEEVETYINTEAQQDGATSSTAETAATIEWDSELLHTDPLVVESPDYKQFQATSSVAKSRGRTGSNGSSSSEKRQRQN</sequence>
<gene>
    <name evidence="2" type="ORF">CKAH01_07272</name>
</gene>
<dbReference type="EMBL" id="VYYT01000367">
    <property type="protein sequence ID" value="KAK2739322.1"/>
    <property type="molecule type" value="Genomic_DNA"/>
</dbReference>
<reference evidence="2" key="1">
    <citation type="submission" date="2023-02" db="EMBL/GenBank/DDBJ databases">
        <title>Colletotrichum kahawae CIFC_Que2 genome sequencing and assembly.</title>
        <authorList>
            <person name="Baroncelli R."/>
        </authorList>
    </citation>
    <scope>NUCLEOTIDE SEQUENCE</scope>
    <source>
        <strain evidence="2">CIFC_Que2</strain>
    </source>
</reference>
<organism evidence="2 3">
    <name type="scientific">Colletotrichum kahawae</name>
    <name type="common">Coffee berry disease fungus</name>
    <dbReference type="NCBI Taxonomy" id="34407"/>
    <lineage>
        <taxon>Eukaryota</taxon>
        <taxon>Fungi</taxon>
        <taxon>Dikarya</taxon>
        <taxon>Ascomycota</taxon>
        <taxon>Pezizomycotina</taxon>
        <taxon>Sordariomycetes</taxon>
        <taxon>Hypocreomycetidae</taxon>
        <taxon>Glomerellales</taxon>
        <taxon>Glomerellaceae</taxon>
        <taxon>Colletotrichum</taxon>
        <taxon>Colletotrichum gloeosporioides species complex</taxon>
    </lineage>
</organism>
<accession>A0AAE0D269</accession>
<keyword evidence="3" id="KW-1185">Reference proteome</keyword>
<protein>
    <submittedName>
        <fullName evidence="2">Uncharacterized protein</fullName>
    </submittedName>
</protein>
<evidence type="ECO:0000313" key="3">
    <source>
        <dbReference type="Proteomes" id="UP001281614"/>
    </source>
</evidence>
<dbReference type="Proteomes" id="UP001281614">
    <property type="component" value="Unassembled WGS sequence"/>
</dbReference>
<proteinExistence type="predicted"/>
<evidence type="ECO:0000256" key="1">
    <source>
        <dbReference type="SAM" id="MobiDB-lite"/>
    </source>
</evidence>
<evidence type="ECO:0000313" key="2">
    <source>
        <dbReference type="EMBL" id="KAK2739322.1"/>
    </source>
</evidence>